<evidence type="ECO:0000259" key="2">
    <source>
        <dbReference type="Pfam" id="PF08327"/>
    </source>
</evidence>
<proteinExistence type="inferred from homology"/>
<keyword evidence="4" id="KW-1185">Reference proteome</keyword>
<evidence type="ECO:0000313" key="4">
    <source>
        <dbReference type="Proteomes" id="UP001595696"/>
    </source>
</evidence>
<evidence type="ECO:0000313" key="3">
    <source>
        <dbReference type="EMBL" id="MFC3964176.1"/>
    </source>
</evidence>
<dbReference type="InterPro" id="IPR013538">
    <property type="entry name" value="ASHA1/2-like_C"/>
</dbReference>
<dbReference type="EMBL" id="JBHSAX010000017">
    <property type="protein sequence ID" value="MFC3964176.1"/>
    <property type="molecule type" value="Genomic_DNA"/>
</dbReference>
<comment type="caution">
    <text evidence="3">The sequence shown here is derived from an EMBL/GenBank/DDBJ whole genome shotgun (WGS) entry which is preliminary data.</text>
</comment>
<organism evidence="3 4">
    <name type="scientific">Nocardia jiangsuensis</name>
    <dbReference type="NCBI Taxonomy" id="1691563"/>
    <lineage>
        <taxon>Bacteria</taxon>
        <taxon>Bacillati</taxon>
        <taxon>Actinomycetota</taxon>
        <taxon>Actinomycetes</taxon>
        <taxon>Mycobacteriales</taxon>
        <taxon>Nocardiaceae</taxon>
        <taxon>Nocardia</taxon>
    </lineage>
</organism>
<dbReference type="SUPFAM" id="SSF55961">
    <property type="entry name" value="Bet v1-like"/>
    <property type="match status" value="1"/>
</dbReference>
<dbReference type="InterPro" id="IPR023393">
    <property type="entry name" value="START-like_dom_sf"/>
</dbReference>
<dbReference type="CDD" id="cd07814">
    <property type="entry name" value="SRPBCC_CalC_Aha1-like"/>
    <property type="match status" value="1"/>
</dbReference>
<dbReference type="Gene3D" id="3.30.530.20">
    <property type="match status" value="1"/>
</dbReference>
<dbReference type="Pfam" id="PF08327">
    <property type="entry name" value="AHSA1"/>
    <property type="match status" value="1"/>
</dbReference>
<reference evidence="4" key="1">
    <citation type="journal article" date="2019" name="Int. J. Syst. Evol. Microbiol.">
        <title>The Global Catalogue of Microorganisms (GCM) 10K type strain sequencing project: providing services to taxonomists for standard genome sequencing and annotation.</title>
        <authorList>
            <consortium name="The Broad Institute Genomics Platform"/>
            <consortium name="The Broad Institute Genome Sequencing Center for Infectious Disease"/>
            <person name="Wu L."/>
            <person name="Ma J."/>
        </authorList>
    </citation>
    <scope>NUCLEOTIDE SEQUENCE [LARGE SCALE GENOMIC DNA]</scope>
    <source>
        <strain evidence="4">CGMCC 4.7330</strain>
    </source>
</reference>
<dbReference type="Proteomes" id="UP001595696">
    <property type="component" value="Unassembled WGS sequence"/>
</dbReference>
<accession>A0ABV8DXB6</accession>
<name>A0ABV8DXB6_9NOCA</name>
<sequence>MVDQSIRLPDLSARPHELAVERVMSASAGLLFAAWTRGFDLWLAEPDSLLLSGAVNTPFFFETENGGVRHPHYGRFLRLENERLVELTWVSADTRGAETVVSVQFVRQPRGIRLRLRHSGFADPGARDAHRDAWPAVLEQLDKRLSAVG</sequence>
<evidence type="ECO:0000256" key="1">
    <source>
        <dbReference type="ARBA" id="ARBA00006817"/>
    </source>
</evidence>
<dbReference type="RefSeq" id="WP_378613950.1">
    <property type="nucleotide sequence ID" value="NZ_JBHSAX010000017.1"/>
</dbReference>
<feature type="domain" description="Activator of Hsp90 ATPase homologue 1/2-like C-terminal" evidence="2">
    <location>
        <begin position="26"/>
        <end position="145"/>
    </location>
</feature>
<protein>
    <submittedName>
        <fullName evidence="3">SRPBCC domain-containing protein</fullName>
    </submittedName>
</protein>
<gene>
    <name evidence="3" type="ORF">ACFO0B_19495</name>
</gene>
<comment type="similarity">
    <text evidence="1">Belongs to the AHA1 family.</text>
</comment>